<dbReference type="AlphaFoldDB" id="A0A5J4PBT6"/>
<reference evidence="1" key="1">
    <citation type="submission" date="2019-03" db="EMBL/GenBank/DDBJ databases">
        <title>Single cell metagenomics reveals metabolic interactions within the superorganism composed of flagellate Streblomastix strix and complex community of Bacteroidetes bacteria on its surface.</title>
        <authorList>
            <person name="Treitli S.C."/>
            <person name="Kolisko M."/>
            <person name="Husnik F."/>
            <person name="Keeling P."/>
            <person name="Hampl V."/>
        </authorList>
    </citation>
    <scope>NUCLEOTIDE SEQUENCE</scope>
    <source>
        <strain evidence="1">STM</strain>
    </source>
</reference>
<protein>
    <submittedName>
        <fullName evidence="1">Uncharacterized protein</fullName>
    </submittedName>
</protein>
<feature type="non-terminal residue" evidence="1">
    <location>
        <position position="1"/>
    </location>
</feature>
<gene>
    <name evidence="1" type="ORF">EZS27_042261</name>
</gene>
<dbReference type="EMBL" id="SNRY01010186">
    <property type="protein sequence ID" value="KAA6306084.1"/>
    <property type="molecule type" value="Genomic_DNA"/>
</dbReference>
<organism evidence="1">
    <name type="scientific">termite gut metagenome</name>
    <dbReference type="NCBI Taxonomy" id="433724"/>
    <lineage>
        <taxon>unclassified sequences</taxon>
        <taxon>metagenomes</taxon>
        <taxon>organismal metagenomes</taxon>
    </lineage>
</organism>
<evidence type="ECO:0000313" key="1">
    <source>
        <dbReference type="EMBL" id="KAA6306084.1"/>
    </source>
</evidence>
<proteinExistence type="predicted"/>
<name>A0A5J4PBT6_9ZZZZ</name>
<sequence>HRAFVKSKKLSKELYQLYHEKELYQSDLFAIGFGNSQCTGKLYAIERIL</sequence>
<accession>A0A5J4PBT6</accession>
<comment type="caution">
    <text evidence="1">The sequence shown here is derived from an EMBL/GenBank/DDBJ whole genome shotgun (WGS) entry which is preliminary data.</text>
</comment>